<name>A0A080Z5U4_PHYNI</name>
<dbReference type="EMBL" id="ANJA01003687">
    <property type="protein sequence ID" value="ETO62005.1"/>
    <property type="molecule type" value="Genomic_DNA"/>
</dbReference>
<reference evidence="1 2" key="1">
    <citation type="submission" date="2013-11" db="EMBL/GenBank/DDBJ databases">
        <title>The Genome Sequence of Phytophthora parasitica P1976.</title>
        <authorList>
            <consortium name="The Broad Institute Genomics Platform"/>
            <person name="Russ C."/>
            <person name="Tyler B."/>
            <person name="Panabieres F."/>
            <person name="Shan W."/>
            <person name="Tripathy S."/>
            <person name="Grunwald N."/>
            <person name="Machado M."/>
            <person name="Johnson C.S."/>
            <person name="Walker B."/>
            <person name="Young S."/>
            <person name="Zeng Q."/>
            <person name="Gargeya S."/>
            <person name="Fitzgerald M."/>
            <person name="Haas B."/>
            <person name="Abouelleil A."/>
            <person name="Allen A.W."/>
            <person name="Alvarado L."/>
            <person name="Arachchi H.M."/>
            <person name="Berlin A.M."/>
            <person name="Chapman S.B."/>
            <person name="Gainer-Dewar J."/>
            <person name="Goldberg J."/>
            <person name="Griggs A."/>
            <person name="Gujja S."/>
            <person name="Hansen M."/>
            <person name="Howarth C."/>
            <person name="Imamovic A."/>
            <person name="Ireland A."/>
            <person name="Larimer J."/>
            <person name="McCowan C."/>
            <person name="Murphy C."/>
            <person name="Pearson M."/>
            <person name="Poon T.W."/>
            <person name="Priest M."/>
            <person name="Roberts A."/>
            <person name="Saif S."/>
            <person name="Shea T."/>
            <person name="Sisk P."/>
            <person name="Sykes S."/>
            <person name="Wortman J."/>
            <person name="Nusbaum C."/>
            <person name="Birren B."/>
        </authorList>
    </citation>
    <scope>NUCLEOTIDE SEQUENCE [LARGE SCALE GENOMIC DNA]</scope>
    <source>
        <strain evidence="1 2">P1976</strain>
    </source>
</reference>
<protein>
    <submittedName>
        <fullName evidence="1">Uncharacterized protein</fullName>
    </submittedName>
</protein>
<sequence>MSHTTVFWKISRQWKLQKRASDAAQKNVEMTQLRDKKQYFHKVHA</sequence>
<evidence type="ECO:0000313" key="2">
    <source>
        <dbReference type="Proteomes" id="UP000028582"/>
    </source>
</evidence>
<dbReference type="AlphaFoldDB" id="A0A080Z5U4"/>
<evidence type="ECO:0000313" key="1">
    <source>
        <dbReference type="EMBL" id="ETO62005.1"/>
    </source>
</evidence>
<gene>
    <name evidence="1" type="ORF">F444_20062</name>
</gene>
<proteinExistence type="predicted"/>
<comment type="caution">
    <text evidence="1">The sequence shown here is derived from an EMBL/GenBank/DDBJ whole genome shotgun (WGS) entry which is preliminary data.</text>
</comment>
<accession>A0A080Z5U4</accession>
<organism evidence="1 2">
    <name type="scientific">Phytophthora nicotianae P1976</name>
    <dbReference type="NCBI Taxonomy" id="1317066"/>
    <lineage>
        <taxon>Eukaryota</taxon>
        <taxon>Sar</taxon>
        <taxon>Stramenopiles</taxon>
        <taxon>Oomycota</taxon>
        <taxon>Peronosporomycetes</taxon>
        <taxon>Peronosporales</taxon>
        <taxon>Peronosporaceae</taxon>
        <taxon>Phytophthora</taxon>
    </lineage>
</organism>
<dbReference type="Proteomes" id="UP000028582">
    <property type="component" value="Unassembled WGS sequence"/>
</dbReference>